<name>A0AAI8VDZ9_9PEZI</name>
<comment type="caution">
    <text evidence="2">The sequence shown here is derived from an EMBL/GenBank/DDBJ whole genome shotgun (WGS) entry which is preliminary data.</text>
</comment>
<feature type="signal peptide" evidence="1">
    <location>
        <begin position="1"/>
        <end position="21"/>
    </location>
</feature>
<dbReference type="AlphaFoldDB" id="A0AAI8VDZ9"/>
<dbReference type="Proteomes" id="UP001295740">
    <property type="component" value="Unassembled WGS sequence"/>
</dbReference>
<proteinExistence type="predicted"/>
<keyword evidence="3" id="KW-1185">Reference proteome</keyword>
<dbReference type="EMBL" id="CAUWAG010000004">
    <property type="protein sequence ID" value="CAJ2502647.1"/>
    <property type="molecule type" value="Genomic_DNA"/>
</dbReference>
<protein>
    <submittedName>
        <fullName evidence="2">Uu.00g100410.m01.CDS01</fullName>
    </submittedName>
</protein>
<feature type="chain" id="PRO_5042475366" evidence="1">
    <location>
        <begin position="22"/>
        <end position="159"/>
    </location>
</feature>
<evidence type="ECO:0000313" key="3">
    <source>
        <dbReference type="Proteomes" id="UP001295740"/>
    </source>
</evidence>
<organism evidence="2 3">
    <name type="scientific">Anthostomella pinea</name>
    <dbReference type="NCBI Taxonomy" id="933095"/>
    <lineage>
        <taxon>Eukaryota</taxon>
        <taxon>Fungi</taxon>
        <taxon>Dikarya</taxon>
        <taxon>Ascomycota</taxon>
        <taxon>Pezizomycotina</taxon>
        <taxon>Sordariomycetes</taxon>
        <taxon>Xylariomycetidae</taxon>
        <taxon>Xylariales</taxon>
        <taxon>Xylariaceae</taxon>
        <taxon>Anthostomella</taxon>
    </lineage>
</organism>
<accession>A0AAI8VDZ9</accession>
<evidence type="ECO:0000256" key="1">
    <source>
        <dbReference type="SAM" id="SignalP"/>
    </source>
</evidence>
<keyword evidence="1" id="KW-0732">Signal</keyword>
<reference evidence="2" key="1">
    <citation type="submission" date="2023-10" db="EMBL/GenBank/DDBJ databases">
        <authorList>
            <person name="Hackl T."/>
        </authorList>
    </citation>
    <scope>NUCLEOTIDE SEQUENCE</scope>
</reference>
<evidence type="ECO:0000313" key="2">
    <source>
        <dbReference type="EMBL" id="CAJ2502647.1"/>
    </source>
</evidence>
<gene>
    <name evidence="2" type="ORF">KHLLAP_LOCUS3115</name>
</gene>
<sequence length="159" mass="16317">MRFSLTNAVAAALTLFGTAAALTTGPFYITIVPEDGSAAYPATIATVSRGAQILSSALTYDTEFIFNVTADRLVKAAETNLALGSGALTVGAPLLFAQTTGAALAQVTISGETYLVQSGTTDINQWWSSPTTTGLPVEVDWEGPGSDGANAALRIDLTV</sequence>